<dbReference type="InterPro" id="IPR016152">
    <property type="entry name" value="PTrfase/Anion_transptr"/>
</dbReference>
<dbReference type="PROSITE" id="PS51094">
    <property type="entry name" value="PTS_EIIA_TYPE_2"/>
    <property type="match status" value="1"/>
</dbReference>
<keyword evidence="2" id="KW-0762">Sugar transport</keyword>
<proteinExistence type="predicted"/>
<dbReference type="SUPFAM" id="SSF55804">
    <property type="entry name" value="Phoshotransferase/anion transport protein"/>
    <property type="match status" value="1"/>
</dbReference>
<accession>A0A7C0WVW6</accession>
<dbReference type="PANTHER" id="PTHR47738">
    <property type="entry name" value="PTS SYSTEM FRUCTOSE-LIKE EIIA COMPONENT-RELATED"/>
    <property type="match status" value="1"/>
</dbReference>
<dbReference type="GO" id="GO:0030295">
    <property type="term" value="F:protein kinase activator activity"/>
    <property type="evidence" value="ECO:0007669"/>
    <property type="project" value="TreeGrafter"/>
</dbReference>
<gene>
    <name evidence="2" type="ORF">ENG14_05935</name>
</gene>
<sequence>MRLADLFPDKAILPDFSAENKHEALKKLSRAVGRCVDGLDEEDVFRVLWERELLGSTGIGSGVAIPHARLPNLERPILFFARSRKGVSFDAVDGKLVHIFVVLLAPNSSTEQHVRILTKIARLLKDQSIRKKLEEAADEEEILSIIMRYDSDF</sequence>
<evidence type="ECO:0000259" key="1">
    <source>
        <dbReference type="PROSITE" id="PS51094"/>
    </source>
</evidence>
<protein>
    <submittedName>
        <fullName evidence="2">PTS sugar transporter subunit IIA</fullName>
    </submittedName>
</protein>
<dbReference type="PROSITE" id="PS00372">
    <property type="entry name" value="PTS_EIIA_TYPE_2_HIS"/>
    <property type="match status" value="1"/>
</dbReference>
<reference evidence="2" key="1">
    <citation type="journal article" date="2020" name="mSystems">
        <title>Genome- and Community-Level Interaction Insights into Carbon Utilization and Element Cycling Functions of Hydrothermarchaeota in Hydrothermal Sediment.</title>
        <authorList>
            <person name="Zhou Z."/>
            <person name="Liu Y."/>
            <person name="Xu W."/>
            <person name="Pan J."/>
            <person name="Luo Z.H."/>
            <person name="Li M."/>
        </authorList>
    </citation>
    <scope>NUCLEOTIDE SEQUENCE [LARGE SCALE GENOMIC DNA]</scope>
    <source>
        <strain evidence="2">HyVt-19</strain>
    </source>
</reference>
<keyword evidence="2" id="KW-0813">Transport</keyword>
<organism evidence="2">
    <name type="scientific">Thermodesulforhabdus norvegica</name>
    <dbReference type="NCBI Taxonomy" id="39841"/>
    <lineage>
        <taxon>Bacteria</taxon>
        <taxon>Pseudomonadati</taxon>
        <taxon>Thermodesulfobacteriota</taxon>
        <taxon>Syntrophobacteria</taxon>
        <taxon>Syntrophobacterales</taxon>
        <taxon>Thermodesulforhabdaceae</taxon>
        <taxon>Thermodesulforhabdus</taxon>
    </lineage>
</organism>
<dbReference type="AlphaFoldDB" id="A0A7C0WVW6"/>
<dbReference type="Pfam" id="PF00359">
    <property type="entry name" value="PTS_EIIA_2"/>
    <property type="match status" value="1"/>
</dbReference>
<dbReference type="CDD" id="cd00211">
    <property type="entry name" value="PTS_IIA_fru"/>
    <property type="match status" value="1"/>
</dbReference>
<dbReference type="Proteomes" id="UP000886355">
    <property type="component" value="Unassembled WGS sequence"/>
</dbReference>
<dbReference type="PANTHER" id="PTHR47738:SF1">
    <property type="entry name" value="NITROGEN REGULATORY PROTEIN"/>
    <property type="match status" value="1"/>
</dbReference>
<dbReference type="InterPro" id="IPR002178">
    <property type="entry name" value="PTS_EIIA_type-2_dom"/>
</dbReference>
<dbReference type="Gene3D" id="3.40.930.10">
    <property type="entry name" value="Mannitol-specific EII, Chain A"/>
    <property type="match status" value="1"/>
</dbReference>
<feature type="domain" description="PTS EIIA type-2" evidence="1">
    <location>
        <begin position="5"/>
        <end position="149"/>
    </location>
</feature>
<name>A0A7C0WVW6_9BACT</name>
<evidence type="ECO:0000313" key="2">
    <source>
        <dbReference type="EMBL" id="HDL90426.1"/>
    </source>
</evidence>
<comment type="caution">
    <text evidence="2">The sequence shown here is derived from an EMBL/GenBank/DDBJ whole genome shotgun (WGS) entry which is preliminary data.</text>
</comment>
<dbReference type="InterPro" id="IPR051541">
    <property type="entry name" value="PTS_SugarTrans_NitroReg"/>
</dbReference>
<dbReference type="EMBL" id="DQZW01000280">
    <property type="protein sequence ID" value="HDL90426.1"/>
    <property type="molecule type" value="Genomic_DNA"/>
</dbReference>